<name>A0ABQ5MFB0_9FLAO</name>
<evidence type="ECO:0000313" key="4">
    <source>
        <dbReference type="Proteomes" id="UP001143543"/>
    </source>
</evidence>
<dbReference type="Gene3D" id="1.20.120.160">
    <property type="entry name" value="HPT domain"/>
    <property type="match status" value="1"/>
</dbReference>
<keyword evidence="1" id="KW-0597">Phosphoprotein</keyword>
<dbReference type="InterPro" id="IPR008207">
    <property type="entry name" value="Sig_transdc_His_kin_Hpt_dom"/>
</dbReference>
<dbReference type="SUPFAM" id="SSF47226">
    <property type="entry name" value="Histidine-containing phosphotransfer domain, HPT domain"/>
    <property type="match status" value="1"/>
</dbReference>
<keyword evidence="4" id="KW-1185">Reference proteome</keyword>
<dbReference type="PROSITE" id="PS50894">
    <property type="entry name" value="HPT"/>
    <property type="match status" value="1"/>
</dbReference>
<organism evidence="3 4">
    <name type="scientific">Neptunitalea lumnitzerae</name>
    <dbReference type="NCBI Taxonomy" id="2965509"/>
    <lineage>
        <taxon>Bacteria</taxon>
        <taxon>Pseudomonadati</taxon>
        <taxon>Bacteroidota</taxon>
        <taxon>Flavobacteriia</taxon>
        <taxon>Flavobacteriales</taxon>
        <taxon>Flavobacteriaceae</taxon>
        <taxon>Neptunitalea</taxon>
    </lineage>
</organism>
<dbReference type="Proteomes" id="UP001143543">
    <property type="component" value="Unassembled WGS sequence"/>
</dbReference>
<comment type="caution">
    <text evidence="3">The sequence shown here is derived from an EMBL/GenBank/DDBJ whole genome shotgun (WGS) entry which is preliminary data.</text>
</comment>
<gene>
    <name evidence="3" type="ORF">Y10_04310</name>
</gene>
<sequence>MELPNFSYIHSLSGGDKDFEQQLLKILKAEFPEEKEIYFKAVAEKNFSDAAEIVHKIKHKISILGLEKSYTLADTYENNLKMGETALQKEFQEVLQVMTDFLKEL</sequence>
<keyword evidence="3" id="KW-0808">Transferase</keyword>
<protein>
    <submittedName>
        <fullName evidence="3">Histidine kinase</fullName>
    </submittedName>
</protein>
<feature type="modified residue" description="Phosphohistidine" evidence="1">
    <location>
        <position position="55"/>
    </location>
</feature>
<dbReference type="InterPro" id="IPR036641">
    <property type="entry name" value="HPT_dom_sf"/>
</dbReference>
<reference evidence="3" key="1">
    <citation type="submission" date="2022-07" db="EMBL/GenBank/DDBJ databases">
        <title>Taxonomy of Novel Oxalotrophic and Methylotrophic Bacteria.</title>
        <authorList>
            <person name="Sahin N."/>
            <person name="Tani A."/>
        </authorList>
    </citation>
    <scope>NUCLEOTIDE SEQUENCE</scope>
    <source>
        <strain evidence="3">Y10</strain>
    </source>
</reference>
<dbReference type="RefSeq" id="WP_281763721.1">
    <property type="nucleotide sequence ID" value="NZ_BRVO01000001.1"/>
</dbReference>
<proteinExistence type="predicted"/>
<evidence type="ECO:0000259" key="2">
    <source>
        <dbReference type="PROSITE" id="PS50894"/>
    </source>
</evidence>
<dbReference type="EMBL" id="BRVO01000001">
    <property type="protein sequence ID" value="GLB48063.1"/>
    <property type="molecule type" value="Genomic_DNA"/>
</dbReference>
<feature type="domain" description="HPt" evidence="2">
    <location>
        <begin position="16"/>
        <end position="105"/>
    </location>
</feature>
<keyword evidence="3" id="KW-0418">Kinase</keyword>
<evidence type="ECO:0000256" key="1">
    <source>
        <dbReference type="PROSITE-ProRule" id="PRU00110"/>
    </source>
</evidence>
<accession>A0ABQ5MFB0</accession>
<evidence type="ECO:0000313" key="3">
    <source>
        <dbReference type="EMBL" id="GLB48063.1"/>
    </source>
</evidence>
<dbReference type="GO" id="GO:0016301">
    <property type="term" value="F:kinase activity"/>
    <property type="evidence" value="ECO:0007669"/>
    <property type="project" value="UniProtKB-KW"/>
</dbReference>